<gene>
    <name evidence="2" type="ORF">DPMN_170279</name>
</gene>
<accession>A0A9D4DVW0</accession>
<name>A0A9D4DVW0_DREPO</name>
<feature type="compositionally biased region" description="Basic and acidic residues" evidence="1">
    <location>
        <begin position="35"/>
        <end position="45"/>
    </location>
</feature>
<comment type="caution">
    <text evidence="2">The sequence shown here is derived from an EMBL/GenBank/DDBJ whole genome shotgun (WGS) entry which is preliminary data.</text>
</comment>
<evidence type="ECO:0000256" key="1">
    <source>
        <dbReference type="SAM" id="MobiDB-lite"/>
    </source>
</evidence>
<keyword evidence="3" id="KW-1185">Reference proteome</keyword>
<organism evidence="2 3">
    <name type="scientific">Dreissena polymorpha</name>
    <name type="common">Zebra mussel</name>
    <name type="synonym">Mytilus polymorpha</name>
    <dbReference type="NCBI Taxonomy" id="45954"/>
    <lineage>
        <taxon>Eukaryota</taxon>
        <taxon>Metazoa</taxon>
        <taxon>Spiralia</taxon>
        <taxon>Lophotrochozoa</taxon>
        <taxon>Mollusca</taxon>
        <taxon>Bivalvia</taxon>
        <taxon>Autobranchia</taxon>
        <taxon>Heteroconchia</taxon>
        <taxon>Euheterodonta</taxon>
        <taxon>Imparidentia</taxon>
        <taxon>Neoheterodontei</taxon>
        <taxon>Myida</taxon>
        <taxon>Dreissenoidea</taxon>
        <taxon>Dreissenidae</taxon>
        <taxon>Dreissena</taxon>
    </lineage>
</organism>
<reference evidence="2" key="1">
    <citation type="journal article" date="2019" name="bioRxiv">
        <title>The Genome of the Zebra Mussel, Dreissena polymorpha: A Resource for Invasive Species Research.</title>
        <authorList>
            <person name="McCartney M.A."/>
            <person name="Auch B."/>
            <person name="Kono T."/>
            <person name="Mallez S."/>
            <person name="Zhang Y."/>
            <person name="Obille A."/>
            <person name="Becker A."/>
            <person name="Abrahante J.E."/>
            <person name="Garbe J."/>
            <person name="Badalamenti J.P."/>
            <person name="Herman A."/>
            <person name="Mangelson H."/>
            <person name="Liachko I."/>
            <person name="Sullivan S."/>
            <person name="Sone E.D."/>
            <person name="Koren S."/>
            <person name="Silverstein K.A.T."/>
            <person name="Beckman K.B."/>
            <person name="Gohl D.M."/>
        </authorList>
    </citation>
    <scope>NUCLEOTIDE SEQUENCE</scope>
    <source>
        <strain evidence="2">Duluth1</strain>
        <tissue evidence="2">Whole animal</tissue>
    </source>
</reference>
<protein>
    <submittedName>
        <fullName evidence="2">Uncharacterized protein</fullName>
    </submittedName>
</protein>
<sequence length="110" mass="12370">MMELTHHSHIPLQPPLYSFSERSRSLSGELMRHDIGLEAPTLEKKKPGKPRRKRQTFDGADLASIVNSLDSPSPNVALQQLVGEPVSTQTEYTEQVFAETRQIKCNVLKT</sequence>
<evidence type="ECO:0000313" key="3">
    <source>
        <dbReference type="Proteomes" id="UP000828390"/>
    </source>
</evidence>
<dbReference type="Proteomes" id="UP000828390">
    <property type="component" value="Unassembled WGS sequence"/>
</dbReference>
<feature type="region of interest" description="Disordered" evidence="1">
    <location>
        <begin position="35"/>
        <end position="56"/>
    </location>
</feature>
<reference evidence="2" key="2">
    <citation type="submission" date="2020-11" db="EMBL/GenBank/DDBJ databases">
        <authorList>
            <person name="McCartney M.A."/>
            <person name="Auch B."/>
            <person name="Kono T."/>
            <person name="Mallez S."/>
            <person name="Becker A."/>
            <person name="Gohl D.M."/>
            <person name="Silverstein K.A.T."/>
            <person name="Koren S."/>
            <person name="Bechman K.B."/>
            <person name="Herman A."/>
            <person name="Abrahante J.E."/>
            <person name="Garbe J."/>
        </authorList>
    </citation>
    <scope>NUCLEOTIDE SEQUENCE</scope>
    <source>
        <strain evidence="2">Duluth1</strain>
        <tissue evidence="2">Whole animal</tissue>
    </source>
</reference>
<dbReference type="EMBL" id="JAIWYP010000009">
    <property type="protein sequence ID" value="KAH3769032.1"/>
    <property type="molecule type" value="Genomic_DNA"/>
</dbReference>
<evidence type="ECO:0000313" key="2">
    <source>
        <dbReference type="EMBL" id="KAH3769032.1"/>
    </source>
</evidence>
<proteinExistence type="predicted"/>
<dbReference type="AlphaFoldDB" id="A0A9D4DVW0"/>